<evidence type="ECO:0000313" key="2">
    <source>
        <dbReference type="EMBL" id="CAJ0581019.1"/>
    </source>
</evidence>
<proteinExistence type="predicted"/>
<evidence type="ECO:0000256" key="1">
    <source>
        <dbReference type="SAM" id="Phobius"/>
    </source>
</evidence>
<reference evidence="2" key="1">
    <citation type="submission" date="2023-06" db="EMBL/GenBank/DDBJ databases">
        <authorList>
            <person name="Delattre M."/>
        </authorList>
    </citation>
    <scope>NUCLEOTIDE SEQUENCE</scope>
    <source>
        <strain evidence="2">AF72</strain>
    </source>
</reference>
<keyword evidence="3" id="KW-1185">Reference proteome</keyword>
<sequence length="146" mass="16221">MDETFELKSIDTDLPSDRTMSQGYVNGKNKSGGHITYSNVMEKVDAARAGTSYAGNGDERIQMLNPPRNNLPPESPTIIVSPPEEEMENGKLPIYDPHLNPQLEGNHPAVHYRKQKSLCRCILCILGLGATFFVIVVFIALMVKYL</sequence>
<evidence type="ECO:0000313" key="3">
    <source>
        <dbReference type="Proteomes" id="UP001177023"/>
    </source>
</evidence>
<keyword evidence="1" id="KW-0812">Transmembrane</keyword>
<dbReference type="Proteomes" id="UP001177023">
    <property type="component" value="Unassembled WGS sequence"/>
</dbReference>
<keyword evidence="1" id="KW-1133">Transmembrane helix</keyword>
<feature type="transmembrane region" description="Helical" evidence="1">
    <location>
        <begin position="121"/>
        <end position="143"/>
    </location>
</feature>
<dbReference type="AlphaFoldDB" id="A0AA36D741"/>
<gene>
    <name evidence="2" type="ORF">MSPICULIGERA_LOCUS19188</name>
</gene>
<comment type="caution">
    <text evidence="2">The sequence shown here is derived from an EMBL/GenBank/DDBJ whole genome shotgun (WGS) entry which is preliminary data.</text>
</comment>
<dbReference type="EMBL" id="CATQJA010002662">
    <property type="protein sequence ID" value="CAJ0581019.1"/>
    <property type="molecule type" value="Genomic_DNA"/>
</dbReference>
<organism evidence="2 3">
    <name type="scientific">Mesorhabditis spiculigera</name>
    <dbReference type="NCBI Taxonomy" id="96644"/>
    <lineage>
        <taxon>Eukaryota</taxon>
        <taxon>Metazoa</taxon>
        <taxon>Ecdysozoa</taxon>
        <taxon>Nematoda</taxon>
        <taxon>Chromadorea</taxon>
        <taxon>Rhabditida</taxon>
        <taxon>Rhabditina</taxon>
        <taxon>Rhabditomorpha</taxon>
        <taxon>Rhabditoidea</taxon>
        <taxon>Rhabditidae</taxon>
        <taxon>Mesorhabditinae</taxon>
        <taxon>Mesorhabditis</taxon>
    </lineage>
</organism>
<name>A0AA36D741_9BILA</name>
<keyword evidence="1" id="KW-0472">Membrane</keyword>
<accession>A0AA36D741</accession>
<feature type="non-terminal residue" evidence="2">
    <location>
        <position position="1"/>
    </location>
</feature>
<protein>
    <submittedName>
        <fullName evidence="2">Uncharacterized protein</fullName>
    </submittedName>
</protein>